<evidence type="ECO:0000256" key="2">
    <source>
        <dbReference type="SAM" id="Phobius"/>
    </source>
</evidence>
<keyword evidence="2" id="KW-0812">Transmembrane</keyword>
<feature type="transmembrane region" description="Helical" evidence="2">
    <location>
        <begin position="344"/>
        <end position="364"/>
    </location>
</feature>
<dbReference type="PANTHER" id="PTHR23028:SF53">
    <property type="entry name" value="ACYL_TRANSF_3 DOMAIN-CONTAINING PROTEIN"/>
    <property type="match status" value="1"/>
</dbReference>
<feature type="transmembrane region" description="Helical" evidence="2">
    <location>
        <begin position="96"/>
        <end position="115"/>
    </location>
</feature>
<evidence type="ECO:0000259" key="4">
    <source>
        <dbReference type="Pfam" id="PF19040"/>
    </source>
</evidence>
<evidence type="ECO:0000256" key="1">
    <source>
        <dbReference type="SAM" id="MobiDB-lite"/>
    </source>
</evidence>
<dbReference type="InterPro" id="IPR002656">
    <property type="entry name" value="Acyl_transf_3_dom"/>
</dbReference>
<sequence>MPETDAAPATTARGGKRRAPATAAKGPRLDIQGLRAVAVLLVVAEHLTGWPHGGFIGVDVFFVISGFLITGLLLREHERTGHISFANFYRRRARRILPAATLVLAVTSVAAWLVYVETRAKGVWTDALWSFFFVGNYRFASNDTDYFAATTGASPLQHYWSLSVEEQFYFVWPWLMLLLLAVLAKAGRGHHSRLAVGVTMAAIVVASFLFGLYETTERPTWAYFSTLARVWELGLGALLAICAPLLLSMGRRVGSAVSWLGLGLIVVGALTITADQGFPAPAALLPVLGSALVIAGGTAGPAPYLWPLTNRAMTYVGDISFSLYLWHFPVIVLLAALLPPGTTTYYVCALVVMALASSAAYHAFEKPIHHSRWLEGRAGRERRAAAGASGTPSRGLLRHVAVATAAALACTAVTAAAIARIPEPTVPGQAFLEEVIAGPTDGTEAGAWRVQLAEALLEPDWPELSPSVDDLDRSELVDPWIEDGCLAFEEGAQDDPMANAADCVYGNPEGERTLVLYGDSIGISWLPAIEESVGDDWRIEVYAARQCIPGDLTITNTDGSPYPECSEFREDALAQIAEEQPDVLVVSGQGDARQVPDVPDERTATLELGQSLLRVAPTYAEMSEHVVYLPPPPTARALVDCRTPTSTPASCVQEIGLNPTPWYRSMQQAAQQNGATFVDVLPWFCIPEVGCPSFVDGTPVRADVAHLTDAMSRKMGPVVGEALAPAIDAAAAES</sequence>
<keyword evidence="2" id="KW-0472">Membrane</keyword>
<feature type="transmembrane region" description="Helical" evidence="2">
    <location>
        <begin position="400"/>
        <end position="419"/>
    </location>
</feature>
<dbReference type="Pfam" id="PF19040">
    <property type="entry name" value="SGNH"/>
    <property type="match status" value="1"/>
</dbReference>
<feature type="transmembrane region" description="Helical" evidence="2">
    <location>
        <begin position="280"/>
        <end position="306"/>
    </location>
</feature>
<dbReference type="RefSeq" id="WP_315733030.1">
    <property type="nucleotide sequence ID" value="NZ_JAVYII010000004.1"/>
</dbReference>
<name>A0ABU3PWG2_9ACTN</name>
<comment type="caution">
    <text evidence="5">The sequence shown here is derived from an EMBL/GenBank/DDBJ whole genome shotgun (WGS) entry which is preliminary data.</text>
</comment>
<keyword evidence="5" id="KW-0012">Acyltransferase</keyword>
<keyword evidence="6" id="KW-1185">Reference proteome</keyword>
<feature type="transmembrane region" description="Helical" evidence="2">
    <location>
        <begin position="55"/>
        <end position="75"/>
    </location>
</feature>
<dbReference type="EMBL" id="JAVYII010000004">
    <property type="protein sequence ID" value="MDT9593536.1"/>
    <property type="molecule type" value="Genomic_DNA"/>
</dbReference>
<gene>
    <name evidence="5" type="ORF">RDV89_10695</name>
</gene>
<dbReference type="EC" id="2.3.1.-" evidence="5"/>
<protein>
    <submittedName>
        <fullName evidence="5">Acyltransferase family protein</fullName>
        <ecNumber evidence="5">2.3.1.-</ecNumber>
    </submittedName>
</protein>
<keyword evidence="2" id="KW-1133">Transmembrane helix</keyword>
<evidence type="ECO:0000313" key="6">
    <source>
        <dbReference type="Proteomes" id="UP001268542"/>
    </source>
</evidence>
<dbReference type="Pfam" id="PF01757">
    <property type="entry name" value="Acyl_transf_3"/>
    <property type="match status" value="1"/>
</dbReference>
<organism evidence="5 6">
    <name type="scientific">Nocardioides imazamoxiresistens</name>
    <dbReference type="NCBI Taxonomy" id="3231893"/>
    <lineage>
        <taxon>Bacteria</taxon>
        <taxon>Bacillati</taxon>
        <taxon>Actinomycetota</taxon>
        <taxon>Actinomycetes</taxon>
        <taxon>Propionibacteriales</taxon>
        <taxon>Nocardioidaceae</taxon>
        <taxon>Nocardioides</taxon>
    </lineage>
</organism>
<dbReference type="InterPro" id="IPR043968">
    <property type="entry name" value="SGNH"/>
</dbReference>
<proteinExistence type="predicted"/>
<feature type="domain" description="SGNH" evidence="4">
    <location>
        <begin position="496"/>
        <end position="719"/>
    </location>
</feature>
<feature type="transmembrane region" description="Helical" evidence="2">
    <location>
        <begin position="318"/>
        <end position="338"/>
    </location>
</feature>
<feature type="region of interest" description="Disordered" evidence="1">
    <location>
        <begin position="1"/>
        <end position="24"/>
    </location>
</feature>
<feature type="transmembrane region" description="Helical" evidence="2">
    <location>
        <begin position="169"/>
        <end position="187"/>
    </location>
</feature>
<feature type="transmembrane region" description="Helical" evidence="2">
    <location>
        <begin position="256"/>
        <end position="274"/>
    </location>
</feature>
<feature type="transmembrane region" description="Helical" evidence="2">
    <location>
        <begin position="194"/>
        <end position="213"/>
    </location>
</feature>
<evidence type="ECO:0000259" key="3">
    <source>
        <dbReference type="Pfam" id="PF01757"/>
    </source>
</evidence>
<dbReference type="PANTHER" id="PTHR23028">
    <property type="entry name" value="ACETYLTRANSFERASE"/>
    <property type="match status" value="1"/>
</dbReference>
<accession>A0ABU3PWG2</accession>
<evidence type="ECO:0000313" key="5">
    <source>
        <dbReference type="EMBL" id="MDT9593536.1"/>
    </source>
</evidence>
<feature type="transmembrane region" description="Helical" evidence="2">
    <location>
        <begin position="233"/>
        <end position="249"/>
    </location>
</feature>
<feature type="domain" description="Acyltransferase 3" evidence="3">
    <location>
        <begin position="30"/>
        <end position="360"/>
    </location>
</feature>
<dbReference type="GO" id="GO:0016746">
    <property type="term" value="F:acyltransferase activity"/>
    <property type="evidence" value="ECO:0007669"/>
    <property type="project" value="UniProtKB-KW"/>
</dbReference>
<dbReference type="SUPFAM" id="SSF52266">
    <property type="entry name" value="SGNH hydrolase"/>
    <property type="match status" value="1"/>
</dbReference>
<reference evidence="5 6" key="1">
    <citation type="submission" date="2023-08" db="EMBL/GenBank/DDBJ databases">
        <title>Nocardioides seae sp. nov., a bacterium isolated from a soil.</title>
        <authorList>
            <person name="Wang X."/>
        </authorList>
    </citation>
    <scope>NUCLEOTIDE SEQUENCE [LARGE SCALE GENOMIC DNA]</scope>
    <source>
        <strain evidence="5 6">YZH12</strain>
    </source>
</reference>
<keyword evidence="5" id="KW-0808">Transferase</keyword>
<dbReference type="Proteomes" id="UP001268542">
    <property type="component" value="Unassembled WGS sequence"/>
</dbReference>
<dbReference type="InterPro" id="IPR050879">
    <property type="entry name" value="Acyltransferase_3"/>
</dbReference>